<dbReference type="Proteomes" id="UP000319732">
    <property type="component" value="Unassembled WGS sequence"/>
</dbReference>
<reference evidence="2 3" key="1">
    <citation type="submission" date="2019-06" db="EMBL/GenBank/DDBJ databases">
        <title>Whole genome sequence for Cellvibrionaceae sp. R142.</title>
        <authorList>
            <person name="Wang G."/>
        </authorList>
    </citation>
    <scope>NUCLEOTIDE SEQUENCE [LARGE SCALE GENOMIC DNA]</scope>
    <source>
        <strain evidence="2 3">R142</strain>
    </source>
</reference>
<dbReference type="EMBL" id="VHSG01000020">
    <property type="protein sequence ID" value="TQV71849.1"/>
    <property type="molecule type" value="Genomic_DNA"/>
</dbReference>
<dbReference type="OrthoDB" id="10009030at2"/>
<gene>
    <name evidence="2" type="ORF">FKG94_19600</name>
</gene>
<comment type="caution">
    <text evidence="2">The sequence shown here is derived from an EMBL/GenBank/DDBJ whole genome shotgun (WGS) entry which is preliminary data.</text>
</comment>
<dbReference type="RefSeq" id="WP_142928625.1">
    <property type="nucleotide sequence ID" value="NZ_ML660099.1"/>
</dbReference>
<accession>A0A545T3Q5</accession>
<protein>
    <submittedName>
        <fullName evidence="2">Uncharacterized protein</fullName>
    </submittedName>
</protein>
<evidence type="ECO:0000256" key="1">
    <source>
        <dbReference type="SAM" id="Coils"/>
    </source>
</evidence>
<name>A0A545T3Q5_9GAMM</name>
<keyword evidence="3" id="KW-1185">Reference proteome</keyword>
<organism evidence="2 3">
    <name type="scientific">Exilibacterium tricleocarpae</name>
    <dbReference type="NCBI Taxonomy" id="2591008"/>
    <lineage>
        <taxon>Bacteria</taxon>
        <taxon>Pseudomonadati</taxon>
        <taxon>Pseudomonadota</taxon>
        <taxon>Gammaproteobacteria</taxon>
        <taxon>Cellvibrionales</taxon>
        <taxon>Cellvibrionaceae</taxon>
        <taxon>Exilibacterium</taxon>
    </lineage>
</organism>
<evidence type="ECO:0000313" key="3">
    <source>
        <dbReference type="Proteomes" id="UP000319732"/>
    </source>
</evidence>
<keyword evidence="1" id="KW-0175">Coiled coil</keyword>
<proteinExistence type="predicted"/>
<sequence>MKAKLAIAVTFVVGVGAVFFLSDRVPEAPLVSMDLQGLKQTDLYGFEELNSKMDDLSDSLRGLQQANQRQLDKVRAEKNSLIDLVKALEARVAAVETGGKTSARGSGDTGDDAHIKAETENLSGHTGAVATVTEVDLRHWMDDLIAMNYVDVEYSQRALSEVTETLERLPGVSVEAMQCGDGFCRAMFAQAGGEVPDISDVVGLPPFVGSGFTKPGDDGRLTVYFTDAGVSMRELEERLVADRDH</sequence>
<dbReference type="AlphaFoldDB" id="A0A545T3Q5"/>
<evidence type="ECO:0000313" key="2">
    <source>
        <dbReference type="EMBL" id="TQV71849.1"/>
    </source>
</evidence>
<feature type="coiled-coil region" evidence="1">
    <location>
        <begin position="46"/>
        <end position="91"/>
    </location>
</feature>